<dbReference type="SUPFAM" id="SSF56214">
    <property type="entry name" value="4'-phosphopantetheinyl transferase"/>
    <property type="match status" value="1"/>
</dbReference>
<dbReference type="RefSeq" id="WP_260977642.1">
    <property type="nucleotide sequence ID" value="NZ_JAOANI010000028.1"/>
</dbReference>
<dbReference type="Pfam" id="PF01648">
    <property type="entry name" value="ACPS"/>
    <property type="match status" value="1"/>
</dbReference>
<evidence type="ECO:0000313" key="10">
    <source>
        <dbReference type="EMBL" id="MCT7360819.1"/>
    </source>
</evidence>
<evidence type="ECO:0000256" key="4">
    <source>
        <dbReference type="ARBA" id="ARBA00022832"/>
    </source>
</evidence>
<comment type="function">
    <text evidence="8">Transfers the 4'-phosphopantetheine moiety from coenzyme A to a Ser of acyl-carrier-protein.</text>
</comment>
<keyword evidence="1 8" id="KW-0444">Lipid biosynthesis</keyword>
<comment type="subcellular location">
    <subcellularLocation>
        <location evidence="8">Cytoplasm</location>
    </subcellularLocation>
</comment>
<dbReference type="NCBIfam" id="TIGR00516">
    <property type="entry name" value="acpS"/>
    <property type="match status" value="1"/>
</dbReference>
<keyword evidence="11" id="KW-1185">Reference proteome</keyword>
<feature type="binding site" evidence="8">
    <location>
        <position position="19"/>
    </location>
    <ligand>
        <name>Mg(2+)</name>
        <dbReference type="ChEBI" id="CHEBI:18420"/>
    </ligand>
</feature>
<dbReference type="InterPro" id="IPR037143">
    <property type="entry name" value="4-PPantetheinyl_Trfase_dom_sf"/>
</dbReference>
<dbReference type="HAMAP" id="MF_00101">
    <property type="entry name" value="AcpS"/>
    <property type="match status" value="1"/>
</dbReference>
<dbReference type="EMBL" id="JAOANI010000028">
    <property type="protein sequence ID" value="MCT7360819.1"/>
    <property type="molecule type" value="Genomic_DNA"/>
</dbReference>
<accession>A0A9X2WHZ1</accession>
<keyword evidence="5 8" id="KW-0460">Magnesium</keyword>
<dbReference type="AlphaFoldDB" id="A0A9X2WHZ1"/>
<keyword evidence="3 8" id="KW-0479">Metal-binding</keyword>
<dbReference type="Gene3D" id="3.90.470.20">
    <property type="entry name" value="4'-phosphopantetheinyl transferase domain"/>
    <property type="match status" value="1"/>
</dbReference>
<protein>
    <recommendedName>
        <fullName evidence="8">Holo-[acyl-carrier-protein] synthase</fullName>
        <shortName evidence="8">Holo-ACP synthase</shortName>
        <ecNumber evidence="8">2.7.8.7</ecNumber>
    </recommendedName>
    <alternativeName>
        <fullName evidence="8">4'-phosphopantetheinyl transferase AcpS</fullName>
    </alternativeName>
</protein>
<evidence type="ECO:0000256" key="2">
    <source>
        <dbReference type="ARBA" id="ARBA00022679"/>
    </source>
</evidence>
<keyword evidence="8" id="KW-0963">Cytoplasm</keyword>
<evidence type="ECO:0000256" key="7">
    <source>
        <dbReference type="ARBA" id="ARBA00023160"/>
    </source>
</evidence>
<reference evidence="10" key="2">
    <citation type="submission" date="2022-08" db="EMBL/GenBank/DDBJ databases">
        <authorList>
            <person name="Dong C."/>
        </authorList>
    </citation>
    <scope>NUCLEOTIDE SEQUENCE</scope>
    <source>
        <strain evidence="10">59MF3M-4</strain>
    </source>
</reference>
<comment type="similarity">
    <text evidence="8">Belongs to the P-Pant transferase superfamily. AcpS family.</text>
</comment>
<organism evidence="10 11">
    <name type="scientific">Thalassolituus pacificus</name>
    <dbReference type="NCBI Taxonomy" id="2975440"/>
    <lineage>
        <taxon>Bacteria</taxon>
        <taxon>Pseudomonadati</taxon>
        <taxon>Pseudomonadota</taxon>
        <taxon>Gammaproteobacteria</taxon>
        <taxon>Oceanospirillales</taxon>
        <taxon>Oceanospirillaceae</taxon>
        <taxon>Thalassolituus</taxon>
    </lineage>
</organism>
<dbReference type="GO" id="GO:0005737">
    <property type="term" value="C:cytoplasm"/>
    <property type="evidence" value="ECO:0007669"/>
    <property type="project" value="UniProtKB-SubCell"/>
</dbReference>
<comment type="caution">
    <text evidence="10">The sequence shown here is derived from an EMBL/GenBank/DDBJ whole genome shotgun (WGS) entry which is preliminary data.</text>
</comment>
<comment type="catalytic activity">
    <reaction evidence="8">
        <text>apo-[ACP] + CoA = holo-[ACP] + adenosine 3',5'-bisphosphate + H(+)</text>
        <dbReference type="Rhea" id="RHEA:12068"/>
        <dbReference type="Rhea" id="RHEA-COMP:9685"/>
        <dbReference type="Rhea" id="RHEA-COMP:9690"/>
        <dbReference type="ChEBI" id="CHEBI:15378"/>
        <dbReference type="ChEBI" id="CHEBI:29999"/>
        <dbReference type="ChEBI" id="CHEBI:57287"/>
        <dbReference type="ChEBI" id="CHEBI:58343"/>
        <dbReference type="ChEBI" id="CHEBI:64479"/>
        <dbReference type="EC" id="2.7.8.7"/>
    </reaction>
</comment>
<keyword evidence="4 8" id="KW-0276">Fatty acid metabolism</keyword>
<dbReference type="InterPro" id="IPR002582">
    <property type="entry name" value="ACPS"/>
</dbReference>
<evidence type="ECO:0000259" key="9">
    <source>
        <dbReference type="Pfam" id="PF01648"/>
    </source>
</evidence>
<dbReference type="InterPro" id="IPR004568">
    <property type="entry name" value="Ppantetheine-prot_Trfase_dom"/>
</dbReference>
<feature type="binding site" evidence="8">
    <location>
        <position position="68"/>
    </location>
    <ligand>
        <name>Mg(2+)</name>
        <dbReference type="ChEBI" id="CHEBI:18420"/>
    </ligand>
</feature>
<proteinExistence type="inferred from homology"/>
<name>A0A9X2WHZ1_9GAMM</name>
<evidence type="ECO:0000313" key="11">
    <source>
        <dbReference type="Proteomes" id="UP001147830"/>
    </source>
</evidence>
<evidence type="ECO:0000256" key="6">
    <source>
        <dbReference type="ARBA" id="ARBA00023098"/>
    </source>
</evidence>
<dbReference type="NCBIfam" id="TIGR00556">
    <property type="entry name" value="pantethn_trn"/>
    <property type="match status" value="1"/>
</dbReference>
<comment type="cofactor">
    <cofactor evidence="8">
        <name>Mg(2+)</name>
        <dbReference type="ChEBI" id="CHEBI:18420"/>
    </cofactor>
</comment>
<sequence>MTQAEAFQQVPGVIAIGTDLLDSRRIEQALARHGERFVQRILTPAEQALYRSRANPLNFLAKQYAAKEALAKALGTGIAKGVGFQQLQVLRDDLGAPHVLLQGAAAERLQALGGQRALVSLSDEGEWIQAFALLS</sequence>
<keyword evidence="2 8" id="KW-0808">Transferase</keyword>
<dbReference type="GO" id="GO:0006633">
    <property type="term" value="P:fatty acid biosynthetic process"/>
    <property type="evidence" value="ECO:0007669"/>
    <property type="project" value="UniProtKB-UniRule"/>
</dbReference>
<dbReference type="InterPro" id="IPR008278">
    <property type="entry name" value="4-PPantetheinyl_Trfase_dom"/>
</dbReference>
<evidence type="ECO:0000256" key="3">
    <source>
        <dbReference type="ARBA" id="ARBA00022723"/>
    </source>
</evidence>
<evidence type="ECO:0000256" key="5">
    <source>
        <dbReference type="ARBA" id="ARBA00022842"/>
    </source>
</evidence>
<keyword evidence="6 8" id="KW-0443">Lipid metabolism</keyword>
<reference evidence="10" key="1">
    <citation type="journal article" date="2022" name="Front. Microbiol.">
        <title>Genome-based taxonomic rearrangement of Oceanobacter-related bacteria including the description of Thalassolituus hydrocarbonoclasticus sp. nov. and Thalassolituus pacificus sp. nov. and emended description of the genus Thalassolituus.</title>
        <authorList>
            <person name="Dong C."/>
            <person name="Wei L."/>
            <person name="Wang J."/>
            <person name="Lai Q."/>
            <person name="Huang Z."/>
            <person name="Shao Z."/>
        </authorList>
    </citation>
    <scope>NUCLEOTIDE SEQUENCE</scope>
    <source>
        <strain evidence="10">59MF3M-4</strain>
    </source>
</reference>
<dbReference type="EC" id="2.7.8.7" evidence="8"/>
<dbReference type="Proteomes" id="UP001147830">
    <property type="component" value="Unassembled WGS sequence"/>
</dbReference>
<keyword evidence="7 8" id="KW-0275">Fatty acid biosynthesis</keyword>
<evidence type="ECO:0000256" key="8">
    <source>
        <dbReference type="HAMAP-Rule" id="MF_00101"/>
    </source>
</evidence>
<evidence type="ECO:0000256" key="1">
    <source>
        <dbReference type="ARBA" id="ARBA00022516"/>
    </source>
</evidence>
<feature type="domain" description="4'-phosphopantetheinyl transferase" evidence="9">
    <location>
        <begin position="15"/>
        <end position="108"/>
    </location>
</feature>
<dbReference type="GO" id="GO:0000287">
    <property type="term" value="F:magnesium ion binding"/>
    <property type="evidence" value="ECO:0007669"/>
    <property type="project" value="UniProtKB-UniRule"/>
</dbReference>
<dbReference type="GO" id="GO:0008897">
    <property type="term" value="F:holo-[acyl-carrier-protein] synthase activity"/>
    <property type="evidence" value="ECO:0007669"/>
    <property type="project" value="UniProtKB-UniRule"/>
</dbReference>
<gene>
    <name evidence="8 10" type="primary">acpS</name>
    <name evidence="10" type="ORF">NYR02_17495</name>
</gene>